<dbReference type="GO" id="GO:0006754">
    <property type="term" value="P:ATP biosynthetic process"/>
    <property type="evidence" value="ECO:0007669"/>
    <property type="project" value="TreeGrafter"/>
</dbReference>
<evidence type="ECO:0000313" key="3">
    <source>
        <dbReference type="EMBL" id="TBT88490.1"/>
    </source>
</evidence>
<evidence type="ECO:0000256" key="1">
    <source>
        <dbReference type="ARBA" id="ARBA00022801"/>
    </source>
</evidence>
<proteinExistence type="predicted"/>
<dbReference type="PANTHER" id="PTHR21340">
    <property type="entry name" value="DIADENOSINE 5,5-P1,P4-TETRAPHOSPHATE PYROPHOSPHOHYDROLASE MUTT"/>
    <property type="match status" value="1"/>
</dbReference>
<dbReference type="Pfam" id="PF00293">
    <property type="entry name" value="NUDIX"/>
    <property type="match status" value="1"/>
</dbReference>
<dbReference type="SMART" id="SM00855">
    <property type="entry name" value="PGAM"/>
    <property type="match status" value="1"/>
</dbReference>
<dbReference type="InterPro" id="IPR029033">
    <property type="entry name" value="His_PPase_superfam"/>
</dbReference>
<dbReference type="RefSeq" id="WP_131166621.1">
    <property type="nucleotide sequence ID" value="NZ_SDMQ01000001.1"/>
</dbReference>
<dbReference type="SUPFAM" id="SSF55811">
    <property type="entry name" value="Nudix"/>
    <property type="match status" value="1"/>
</dbReference>
<dbReference type="PANTHER" id="PTHR21340:SF0">
    <property type="entry name" value="BIS(5'-NUCLEOSYL)-TETRAPHOSPHATASE [ASYMMETRICAL]"/>
    <property type="match status" value="1"/>
</dbReference>
<dbReference type="GO" id="GO:0004081">
    <property type="term" value="F:bis(5'-nucleosyl)-tetraphosphatase (asymmetrical) activity"/>
    <property type="evidence" value="ECO:0007669"/>
    <property type="project" value="TreeGrafter"/>
</dbReference>
<evidence type="ECO:0000313" key="4">
    <source>
        <dbReference type="Proteomes" id="UP000292373"/>
    </source>
</evidence>
<keyword evidence="1 3" id="KW-0378">Hydrolase</keyword>
<dbReference type="Gene3D" id="3.90.79.10">
    <property type="entry name" value="Nucleoside Triphosphate Pyrophosphohydrolase"/>
    <property type="match status" value="1"/>
</dbReference>
<dbReference type="CDD" id="cd03673">
    <property type="entry name" value="NUDIX_Ap6A_hydrolase"/>
    <property type="match status" value="1"/>
</dbReference>
<name>A0A4Q9KGL8_9ACTN</name>
<dbReference type="CDD" id="cd07067">
    <property type="entry name" value="HP_PGM_like"/>
    <property type="match status" value="1"/>
</dbReference>
<feature type="domain" description="Nudix hydrolase" evidence="2">
    <location>
        <begin position="6"/>
        <end position="133"/>
    </location>
</feature>
<keyword evidence="4" id="KW-1185">Reference proteome</keyword>
<reference evidence="3 4" key="1">
    <citation type="submission" date="2019-01" db="EMBL/GenBank/DDBJ databases">
        <title>Lactibacter flavus gen. nov., sp. nov., a novel bacterium of the family Propionibacteriaceae isolated from raw milk and dairy products.</title>
        <authorList>
            <person name="Huptas C."/>
            <person name="Wenning M."/>
            <person name="Breitenwieser F."/>
            <person name="Doll E."/>
            <person name="Von Neubeck M."/>
            <person name="Busse H.-J."/>
            <person name="Scherer S."/>
        </authorList>
    </citation>
    <scope>NUCLEOTIDE SEQUENCE [LARGE SCALE GENOMIC DNA]</scope>
    <source>
        <strain evidence="3 4">KCTC 33808</strain>
    </source>
</reference>
<protein>
    <submittedName>
        <fullName evidence="3">NUDIX hydrolase</fullName>
    </submittedName>
</protein>
<dbReference type="Gene3D" id="3.40.50.1240">
    <property type="entry name" value="Phosphoglycerate mutase-like"/>
    <property type="match status" value="1"/>
</dbReference>
<sequence length="295" mass="32536">MRRRGSVTVAAGTVTIREREGKPPHVLLIHRPAYDDWSLPKGHLEPGEYEAVAAGRETLEETAVRVTLKQPLGAISYPVGSGTKVVHYWRADPVDAKHRKADKEVDRVAWLTPANALARMTYADERGVLEHALELEGTTPFLVVRHAKAMDRKNWSKRDQYRPITSRGRKQSRRLIPLLEAFGVRALASSTSTRCVQTLEPYARSAGLQVDGWAILSEEVGEEDLPGVAKMMKRLAKQAAASGTPTAVCGHRPVLPTMLEALGVSNRLMQTAATIIVHLDAQARPVATEFHRPRA</sequence>
<gene>
    <name evidence="3" type="ORF">ET989_00590</name>
</gene>
<dbReference type="GO" id="GO:0006167">
    <property type="term" value="P:AMP biosynthetic process"/>
    <property type="evidence" value="ECO:0007669"/>
    <property type="project" value="TreeGrafter"/>
</dbReference>
<accession>A0A4Q9KGL8</accession>
<dbReference type="SUPFAM" id="SSF53254">
    <property type="entry name" value="Phosphoglycerate mutase-like"/>
    <property type="match status" value="1"/>
</dbReference>
<organism evidence="3 4">
    <name type="scientific">Propioniciclava sinopodophylli</name>
    <dbReference type="NCBI Taxonomy" id="1837344"/>
    <lineage>
        <taxon>Bacteria</taxon>
        <taxon>Bacillati</taxon>
        <taxon>Actinomycetota</taxon>
        <taxon>Actinomycetes</taxon>
        <taxon>Propionibacteriales</taxon>
        <taxon>Propionibacteriaceae</taxon>
        <taxon>Propioniciclava</taxon>
    </lineage>
</organism>
<dbReference type="InterPro" id="IPR013078">
    <property type="entry name" value="His_Pase_superF_clade-1"/>
</dbReference>
<dbReference type="OrthoDB" id="4287477at2"/>
<dbReference type="Pfam" id="PF00300">
    <property type="entry name" value="His_Phos_1"/>
    <property type="match status" value="1"/>
</dbReference>
<dbReference type="PROSITE" id="PS51462">
    <property type="entry name" value="NUDIX"/>
    <property type="match status" value="1"/>
</dbReference>
<dbReference type="EMBL" id="SDMQ01000001">
    <property type="protein sequence ID" value="TBT88490.1"/>
    <property type="molecule type" value="Genomic_DNA"/>
</dbReference>
<dbReference type="Proteomes" id="UP000292373">
    <property type="component" value="Unassembled WGS sequence"/>
</dbReference>
<dbReference type="InterPro" id="IPR000086">
    <property type="entry name" value="NUDIX_hydrolase_dom"/>
</dbReference>
<evidence type="ECO:0000259" key="2">
    <source>
        <dbReference type="PROSITE" id="PS51462"/>
    </source>
</evidence>
<dbReference type="InterPro" id="IPR051325">
    <property type="entry name" value="Nudix_hydrolase_domain"/>
</dbReference>
<dbReference type="AlphaFoldDB" id="A0A4Q9KGL8"/>
<dbReference type="InterPro" id="IPR015797">
    <property type="entry name" value="NUDIX_hydrolase-like_dom_sf"/>
</dbReference>
<comment type="caution">
    <text evidence="3">The sequence shown here is derived from an EMBL/GenBank/DDBJ whole genome shotgun (WGS) entry which is preliminary data.</text>
</comment>